<accession>A0ABW4N741</accession>
<dbReference type="EMBL" id="JBHUEY010000012">
    <property type="protein sequence ID" value="MFD1785786.1"/>
    <property type="molecule type" value="Genomic_DNA"/>
</dbReference>
<evidence type="ECO:0000256" key="1">
    <source>
        <dbReference type="SAM" id="MobiDB-lite"/>
    </source>
</evidence>
<evidence type="ECO:0000313" key="2">
    <source>
        <dbReference type="EMBL" id="MFD1785786.1"/>
    </source>
</evidence>
<keyword evidence="3" id="KW-1185">Reference proteome</keyword>
<feature type="region of interest" description="Disordered" evidence="1">
    <location>
        <begin position="1"/>
        <end position="43"/>
    </location>
</feature>
<dbReference type="Proteomes" id="UP001597237">
    <property type="component" value="Unassembled WGS sequence"/>
</dbReference>
<dbReference type="Pfam" id="PF05119">
    <property type="entry name" value="Terminase_4"/>
    <property type="match status" value="1"/>
</dbReference>
<comment type="caution">
    <text evidence="2">The sequence shown here is derived from an EMBL/GenBank/DDBJ whole genome shotgun (WGS) entry which is preliminary data.</text>
</comment>
<reference evidence="3" key="1">
    <citation type="journal article" date="2019" name="Int. J. Syst. Evol. Microbiol.">
        <title>The Global Catalogue of Microorganisms (GCM) 10K type strain sequencing project: providing services to taxonomists for standard genome sequencing and annotation.</title>
        <authorList>
            <consortium name="The Broad Institute Genomics Platform"/>
            <consortium name="The Broad Institute Genome Sequencing Center for Infectious Disease"/>
            <person name="Wu L."/>
            <person name="Ma J."/>
        </authorList>
    </citation>
    <scope>NUCLEOTIDE SEQUENCE [LARGE SCALE GENOMIC DNA]</scope>
    <source>
        <strain evidence="3">DFY28</strain>
    </source>
</reference>
<proteinExistence type="predicted"/>
<dbReference type="InterPro" id="IPR006448">
    <property type="entry name" value="Phage_term_ssu_P27"/>
</dbReference>
<dbReference type="NCBIfam" id="TIGR01558">
    <property type="entry name" value="sm_term_P27"/>
    <property type="match status" value="1"/>
</dbReference>
<sequence length="147" mass="15828">MPAGRPRIPTALKELAGNPGKRALNKREPKPTNTPKPPSTISPGALAVWKRIVSTMPAGVYAATDENLLAAYCEAVAGWREATEAIKTQGRYVNGSTGQLVISPAVKDQNTQADQMNRLGARLGLDPVSRQNINAPETEEDNEFNIH</sequence>
<dbReference type="RefSeq" id="WP_377283365.1">
    <property type="nucleotide sequence ID" value="NZ_JBHRSI010000009.1"/>
</dbReference>
<protein>
    <submittedName>
        <fullName evidence="2">Phage terminase small subunit P27 family</fullName>
    </submittedName>
</protein>
<organism evidence="2 3">
    <name type="scientific">Phenylobacterium terrae</name>
    <dbReference type="NCBI Taxonomy" id="2665495"/>
    <lineage>
        <taxon>Bacteria</taxon>
        <taxon>Pseudomonadati</taxon>
        <taxon>Pseudomonadota</taxon>
        <taxon>Alphaproteobacteria</taxon>
        <taxon>Caulobacterales</taxon>
        <taxon>Caulobacteraceae</taxon>
        <taxon>Phenylobacterium</taxon>
    </lineage>
</organism>
<gene>
    <name evidence="2" type="ORF">ACFSC0_20505</name>
</gene>
<name>A0ABW4N741_9CAUL</name>
<evidence type="ECO:0000313" key="3">
    <source>
        <dbReference type="Proteomes" id="UP001597237"/>
    </source>
</evidence>